<evidence type="ECO:0000256" key="1">
    <source>
        <dbReference type="ARBA" id="ARBA00022723"/>
    </source>
</evidence>
<dbReference type="GeneID" id="93710815"/>
<evidence type="ECO:0000313" key="6">
    <source>
        <dbReference type="Proteomes" id="UP000182762"/>
    </source>
</evidence>
<evidence type="ECO:0000256" key="4">
    <source>
        <dbReference type="PROSITE-ProRule" id="PRU00742"/>
    </source>
</evidence>
<evidence type="ECO:0000256" key="3">
    <source>
        <dbReference type="ARBA" id="ARBA00023211"/>
    </source>
</evidence>
<comment type="similarity">
    <text evidence="4">Belongs to the arginase family.</text>
</comment>
<keyword evidence="3" id="KW-0464">Manganese</keyword>
<evidence type="ECO:0000256" key="2">
    <source>
        <dbReference type="ARBA" id="ARBA00022801"/>
    </source>
</evidence>
<dbReference type="InterPro" id="IPR023696">
    <property type="entry name" value="Ureohydrolase_dom_sf"/>
</dbReference>
<proteinExistence type="inferred from homology"/>
<reference evidence="5 6" key="1">
    <citation type="submission" date="2016-10" db="EMBL/GenBank/DDBJ databases">
        <authorList>
            <person name="Varghese N."/>
            <person name="Submissions S."/>
        </authorList>
    </citation>
    <scope>NUCLEOTIDE SEQUENCE [LARGE SCALE GENOMIC DNA]</scope>
    <source>
        <strain evidence="5 6">DSM 13796</strain>
    </source>
</reference>
<keyword evidence="6" id="KW-1185">Reference proteome</keyword>
<protein>
    <submittedName>
        <fullName evidence="5">Arginase</fullName>
    </submittedName>
</protein>
<dbReference type="SUPFAM" id="SSF52768">
    <property type="entry name" value="Arginase/deacetylase"/>
    <property type="match status" value="1"/>
</dbReference>
<name>A0A1I5ZKE5_9BACI</name>
<dbReference type="PROSITE" id="PS51409">
    <property type="entry name" value="ARGINASE_2"/>
    <property type="match status" value="1"/>
</dbReference>
<dbReference type="Pfam" id="PF00491">
    <property type="entry name" value="Arginase"/>
    <property type="match status" value="1"/>
</dbReference>
<dbReference type="RefSeq" id="WP_061804172.1">
    <property type="nucleotide sequence ID" value="NZ_FOXX01000004.1"/>
</dbReference>
<dbReference type="Proteomes" id="UP000182762">
    <property type="component" value="Unassembled WGS sequence"/>
</dbReference>
<organism evidence="5 6">
    <name type="scientific">Priestia endophytica DSM 13796</name>
    <dbReference type="NCBI Taxonomy" id="1121089"/>
    <lineage>
        <taxon>Bacteria</taxon>
        <taxon>Bacillati</taxon>
        <taxon>Bacillota</taxon>
        <taxon>Bacilli</taxon>
        <taxon>Bacillales</taxon>
        <taxon>Bacillaceae</taxon>
        <taxon>Priestia</taxon>
    </lineage>
</organism>
<dbReference type="PANTHER" id="PTHR43782">
    <property type="entry name" value="ARGINASE"/>
    <property type="match status" value="1"/>
</dbReference>
<accession>A0A1I5ZKE5</accession>
<evidence type="ECO:0000313" key="5">
    <source>
        <dbReference type="EMBL" id="SFQ56959.1"/>
    </source>
</evidence>
<gene>
    <name evidence="5" type="ORF">SAMN02745910_02154</name>
</gene>
<keyword evidence="2" id="KW-0378">Hydrolase</keyword>
<dbReference type="EMBL" id="FOXX01000004">
    <property type="protein sequence ID" value="SFQ56959.1"/>
    <property type="molecule type" value="Genomic_DNA"/>
</dbReference>
<sequence length="306" mass="34383">MKEHKESAKIKTLRLLMPQWQGGNNPPYVLGAHLLNWLAPKTNGPFEEVPIDLDSSLEIEQGIVAKSVLLNQARSAKSLIQKHSPDSIIVLGGDCGVELAPFAYLNEKYDGDTALLWVDLHPDVSIPEEFPNHHAHVLANLLGVGDKEFVAEVPRPFKPEQVLFVGLNDMMEALNSKPLQDIKMNIATPDDIKEDSSKVLQWLDSRKSSKVIVHFDLDVLDLREFRSLLVANPATYEEMKDQVPTSSSMETIIRVLQDVAKAHDVVGLGITEHFPWDAYNLQNMLQRLPLLGDINKKDKAPYNWIF</sequence>
<dbReference type="CDD" id="cd09999">
    <property type="entry name" value="Arginase-like_1"/>
    <property type="match status" value="1"/>
</dbReference>
<dbReference type="Gene3D" id="3.40.800.10">
    <property type="entry name" value="Ureohydrolase domain"/>
    <property type="match status" value="1"/>
</dbReference>
<keyword evidence="1" id="KW-0479">Metal-binding</keyword>
<comment type="caution">
    <text evidence="5">The sequence shown here is derived from an EMBL/GenBank/DDBJ whole genome shotgun (WGS) entry which is preliminary data.</text>
</comment>
<dbReference type="PANTHER" id="PTHR43782:SF3">
    <property type="entry name" value="ARGINASE"/>
    <property type="match status" value="1"/>
</dbReference>
<dbReference type="InterPro" id="IPR006035">
    <property type="entry name" value="Ureohydrolase"/>
</dbReference>